<keyword evidence="6" id="KW-1015">Disulfide bond</keyword>
<dbReference type="EMBL" id="CP050804">
    <property type="protein sequence ID" value="QJC21157.1"/>
    <property type="molecule type" value="Genomic_DNA"/>
</dbReference>
<sequence length="83" mass="9004">MSITLYTKPACVQCTATKRALLKNGLSFSEIDLTQDPQALETVKALGYQQAPVVFADGDHWSGYRPDLIKRLAGVANPVALRA</sequence>
<dbReference type="NCBIfam" id="TIGR02194">
    <property type="entry name" value="GlrX_NrdH"/>
    <property type="match status" value="1"/>
</dbReference>
<dbReference type="PANTHER" id="PTHR34386">
    <property type="entry name" value="GLUTAREDOXIN"/>
    <property type="match status" value="1"/>
</dbReference>
<dbReference type="Gene3D" id="3.40.30.10">
    <property type="entry name" value="Glutaredoxin"/>
    <property type="match status" value="1"/>
</dbReference>
<dbReference type="InterPro" id="IPR036249">
    <property type="entry name" value="Thioredoxin-like_sf"/>
</dbReference>
<dbReference type="KEGG" id="arca:HC352_00560"/>
<dbReference type="AlphaFoldDB" id="A0A6H2EKE3"/>
<dbReference type="InterPro" id="IPR002109">
    <property type="entry name" value="Glutaredoxin"/>
</dbReference>
<dbReference type="Proteomes" id="UP000502298">
    <property type="component" value="Chromosome"/>
</dbReference>
<keyword evidence="10" id="KW-1185">Reference proteome</keyword>
<evidence type="ECO:0000256" key="3">
    <source>
        <dbReference type="ARBA" id="ARBA00017945"/>
    </source>
</evidence>
<evidence type="ECO:0000256" key="2">
    <source>
        <dbReference type="ARBA" id="ARBA00007787"/>
    </source>
</evidence>
<feature type="domain" description="Glutaredoxin" evidence="8">
    <location>
        <begin position="3"/>
        <end position="61"/>
    </location>
</feature>
<evidence type="ECO:0000256" key="5">
    <source>
        <dbReference type="ARBA" id="ARBA00022982"/>
    </source>
</evidence>
<gene>
    <name evidence="9" type="primary">nrdH</name>
    <name evidence="9" type="ORF">HC352_00560</name>
</gene>
<evidence type="ECO:0000256" key="1">
    <source>
        <dbReference type="ARBA" id="ARBA00002292"/>
    </source>
</evidence>
<proteinExistence type="inferred from homology"/>
<evidence type="ECO:0000256" key="7">
    <source>
        <dbReference type="ARBA" id="ARBA00023284"/>
    </source>
</evidence>
<evidence type="ECO:0000313" key="10">
    <source>
        <dbReference type="Proteomes" id="UP000502298"/>
    </source>
</evidence>
<dbReference type="PANTHER" id="PTHR34386:SF1">
    <property type="entry name" value="GLUTAREDOXIN-LIKE PROTEIN NRDH"/>
    <property type="match status" value="1"/>
</dbReference>
<dbReference type="InterPro" id="IPR051548">
    <property type="entry name" value="Grx-like_ET"/>
</dbReference>
<dbReference type="Pfam" id="PF00462">
    <property type="entry name" value="Glutaredoxin"/>
    <property type="match status" value="1"/>
</dbReference>
<comment type="function">
    <text evidence="1">Electron transport system for the ribonucleotide reductase system NrdEF.</text>
</comment>
<evidence type="ECO:0000259" key="8">
    <source>
        <dbReference type="Pfam" id="PF00462"/>
    </source>
</evidence>
<dbReference type="GO" id="GO:0045454">
    <property type="term" value="P:cell redox homeostasis"/>
    <property type="evidence" value="ECO:0007669"/>
    <property type="project" value="InterPro"/>
</dbReference>
<dbReference type="SUPFAM" id="SSF52833">
    <property type="entry name" value="Thioredoxin-like"/>
    <property type="match status" value="1"/>
</dbReference>
<organism evidence="9 10">
    <name type="scientific">Arcanobacterium buesumense</name>
    <dbReference type="NCBI Taxonomy" id="2722751"/>
    <lineage>
        <taxon>Bacteria</taxon>
        <taxon>Bacillati</taxon>
        <taxon>Actinomycetota</taxon>
        <taxon>Actinomycetes</taxon>
        <taxon>Actinomycetales</taxon>
        <taxon>Actinomycetaceae</taxon>
        <taxon>Arcanobacterium</taxon>
    </lineage>
</organism>
<accession>A0A6H2EKE3</accession>
<reference evidence="9 10" key="1">
    <citation type="submission" date="2020-03" db="EMBL/GenBank/DDBJ databases">
        <title>Complete genome of Arcanobacterium buesumensis sp. nov. strain 2701.</title>
        <authorList>
            <person name="Borowiak M."/>
            <person name="Alssahen M."/>
            <person name="Laemmler C."/>
            <person name="Malorny B."/>
            <person name="Hassan A."/>
            <person name="Prenger-Berninghoff E."/>
            <person name="Ploetz M."/>
            <person name="Abdulmawjood A."/>
        </authorList>
    </citation>
    <scope>NUCLEOTIDE SEQUENCE [LARGE SCALE GENOMIC DNA]</scope>
    <source>
        <strain evidence="9 10">2701</strain>
    </source>
</reference>
<dbReference type="RefSeq" id="WP_168917099.1">
    <property type="nucleotide sequence ID" value="NZ_CP050804.1"/>
</dbReference>
<dbReference type="InterPro" id="IPR011909">
    <property type="entry name" value="GlrX_NrdH"/>
</dbReference>
<dbReference type="CDD" id="cd02976">
    <property type="entry name" value="NrdH"/>
    <property type="match status" value="1"/>
</dbReference>
<name>A0A6H2EKE3_9ACTO</name>
<comment type="similarity">
    <text evidence="2">Belongs to the glutaredoxin family.</text>
</comment>
<dbReference type="PROSITE" id="PS51354">
    <property type="entry name" value="GLUTAREDOXIN_2"/>
    <property type="match status" value="1"/>
</dbReference>
<evidence type="ECO:0000256" key="6">
    <source>
        <dbReference type="ARBA" id="ARBA00023157"/>
    </source>
</evidence>
<evidence type="ECO:0000256" key="4">
    <source>
        <dbReference type="ARBA" id="ARBA00022448"/>
    </source>
</evidence>
<keyword evidence="5" id="KW-0249">Electron transport</keyword>
<evidence type="ECO:0000313" key="9">
    <source>
        <dbReference type="EMBL" id="QJC21157.1"/>
    </source>
</evidence>
<protein>
    <recommendedName>
        <fullName evidence="3">Glutaredoxin-like protein NrdH</fullName>
    </recommendedName>
</protein>
<keyword evidence="4" id="KW-0813">Transport</keyword>
<dbReference type="GO" id="GO:0009055">
    <property type="term" value="F:electron transfer activity"/>
    <property type="evidence" value="ECO:0007669"/>
    <property type="project" value="TreeGrafter"/>
</dbReference>
<keyword evidence="7" id="KW-0676">Redox-active center</keyword>